<organism evidence="1 2">
    <name type="scientific">Dentiscutata heterogama</name>
    <dbReference type="NCBI Taxonomy" id="1316150"/>
    <lineage>
        <taxon>Eukaryota</taxon>
        <taxon>Fungi</taxon>
        <taxon>Fungi incertae sedis</taxon>
        <taxon>Mucoromycota</taxon>
        <taxon>Glomeromycotina</taxon>
        <taxon>Glomeromycetes</taxon>
        <taxon>Diversisporales</taxon>
        <taxon>Gigasporaceae</taxon>
        <taxon>Dentiscutata</taxon>
    </lineage>
</organism>
<gene>
    <name evidence="1" type="ORF">DHETER_LOCUS11778</name>
</gene>
<dbReference type="EMBL" id="CAJVPU010026836">
    <property type="protein sequence ID" value="CAG8701478.1"/>
    <property type="molecule type" value="Genomic_DNA"/>
</dbReference>
<comment type="caution">
    <text evidence="1">The sequence shown here is derived from an EMBL/GenBank/DDBJ whole genome shotgun (WGS) entry which is preliminary data.</text>
</comment>
<feature type="non-terminal residue" evidence="1">
    <location>
        <position position="1"/>
    </location>
</feature>
<sequence length="63" mass="7282">SISFLHRQSSTSQQLKFLHLKKLTIIFPMKIFYPIILKKDAVIDLSNPAFVGDNNSFIENQNM</sequence>
<protein>
    <submittedName>
        <fullName evidence="1">4014_t:CDS:1</fullName>
    </submittedName>
</protein>
<reference evidence="1" key="1">
    <citation type="submission" date="2021-06" db="EMBL/GenBank/DDBJ databases">
        <authorList>
            <person name="Kallberg Y."/>
            <person name="Tangrot J."/>
            <person name="Rosling A."/>
        </authorList>
    </citation>
    <scope>NUCLEOTIDE SEQUENCE</scope>
    <source>
        <strain evidence="1">IL203A</strain>
    </source>
</reference>
<keyword evidence="2" id="KW-1185">Reference proteome</keyword>
<accession>A0ACA9PE13</accession>
<dbReference type="Proteomes" id="UP000789702">
    <property type="component" value="Unassembled WGS sequence"/>
</dbReference>
<name>A0ACA9PE13_9GLOM</name>
<evidence type="ECO:0000313" key="2">
    <source>
        <dbReference type="Proteomes" id="UP000789702"/>
    </source>
</evidence>
<proteinExistence type="predicted"/>
<feature type="non-terminal residue" evidence="1">
    <location>
        <position position="63"/>
    </location>
</feature>
<evidence type="ECO:0000313" key="1">
    <source>
        <dbReference type="EMBL" id="CAG8701478.1"/>
    </source>
</evidence>